<feature type="compositionally biased region" description="Low complexity" evidence="1">
    <location>
        <begin position="145"/>
        <end position="157"/>
    </location>
</feature>
<feature type="compositionally biased region" description="Polar residues" evidence="1">
    <location>
        <begin position="677"/>
        <end position="694"/>
    </location>
</feature>
<evidence type="ECO:0000256" key="1">
    <source>
        <dbReference type="SAM" id="MobiDB-lite"/>
    </source>
</evidence>
<dbReference type="RefSeq" id="XP_067065380.1">
    <property type="nucleotide sequence ID" value="XM_067208669.1"/>
</dbReference>
<feature type="domain" description="PH" evidence="2">
    <location>
        <begin position="562"/>
        <end position="661"/>
    </location>
</feature>
<dbReference type="SUPFAM" id="SSF50729">
    <property type="entry name" value="PH domain-like"/>
    <property type="match status" value="1"/>
</dbReference>
<feature type="compositionally biased region" description="Low complexity" evidence="1">
    <location>
        <begin position="930"/>
        <end position="942"/>
    </location>
</feature>
<name>A0A836KSU9_9TRYP</name>
<feature type="compositionally biased region" description="Polar residues" evidence="1">
    <location>
        <begin position="943"/>
        <end position="967"/>
    </location>
</feature>
<feature type="compositionally biased region" description="Acidic residues" evidence="1">
    <location>
        <begin position="1274"/>
        <end position="1283"/>
    </location>
</feature>
<reference evidence="4" key="2">
    <citation type="journal article" date="2021" name="Sci. Data">
        <title>Chromosome-scale genome sequencing, assembly and annotation of six genomes from subfamily Leishmaniinae.</title>
        <authorList>
            <person name="Almutairi H."/>
            <person name="Urbaniak M.D."/>
            <person name="Bates M.D."/>
            <person name="Jariyapan N."/>
            <person name="Kwakye-Nuako G."/>
            <person name="Thomaz Soccol V."/>
            <person name="Al-Salem W.S."/>
            <person name="Dillon R.J."/>
            <person name="Bates P.A."/>
            <person name="Gatherer D."/>
        </authorList>
    </citation>
    <scope>NUCLEOTIDE SEQUENCE [LARGE SCALE GENOMIC DNA]</scope>
</reference>
<feature type="region of interest" description="Disordered" evidence="1">
    <location>
        <begin position="61"/>
        <end position="107"/>
    </location>
</feature>
<feature type="region of interest" description="Disordered" evidence="1">
    <location>
        <begin position="672"/>
        <end position="695"/>
    </location>
</feature>
<feature type="region of interest" description="Disordered" evidence="1">
    <location>
        <begin position="1148"/>
        <end position="1171"/>
    </location>
</feature>
<evidence type="ECO:0000259" key="2">
    <source>
        <dbReference type="PROSITE" id="PS50003"/>
    </source>
</evidence>
<gene>
    <name evidence="3" type="ORF">LSCM4_06755</name>
</gene>
<dbReference type="InterPro" id="IPR001849">
    <property type="entry name" value="PH_domain"/>
</dbReference>
<organism evidence="3 4">
    <name type="scientific">Leishmania orientalis</name>
    <dbReference type="NCBI Taxonomy" id="2249476"/>
    <lineage>
        <taxon>Eukaryota</taxon>
        <taxon>Discoba</taxon>
        <taxon>Euglenozoa</taxon>
        <taxon>Kinetoplastea</taxon>
        <taxon>Metakinetoplastina</taxon>
        <taxon>Trypanosomatida</taxon>
        <taxon>Trypanosomatidae</taxon>
        <taxon>Leishmaniinae</taxon>
        <taxon>Leishmania</taxon>
    </lineage>
</organism>
<feature type="compositionally biased region" description="Polar residues" evidence="1">
    <location>
        <begin position="62"/>
        <end position="74"/>
    </location>
</feature>
<protein>
    <recommendedName>
        <fullName evidence="2">PH domain-containing protein</fullName>
    </recommendedName>
</protein>
<feature type="compositionally biased region" description="Polar residues" evidence="1">
    <location>
        <begin position="829"/>
        <end position="838"/>
    </location>
</feature>
<feature type="compositionally biased region" description="Basic and acidic residues" evidence="1">
    <location>
        <begin position="1148"/>
        <end position="1160"/>
    </location>
</feature>
<feature type="region of interest" description="Disordered" evidence="1">
    <location>
        <begin position="829"/>
        <end position="853"/>
    </location>
</feature>
<feature type="region of interest" description="Disordered" evidence="1">
    <location>
        <begin position="861"/>
        <end position="880"/>
    </location>
</feature>
<feature type="region of interest" description="Disordered" evidence="1">
    <location>
        <begin position="1260"/>
        <end position="1283"/>
    </location>
</feature>
<feature type="compositionally biased region" description="Low complexity" evidence="1">
    <location>
        <begin position="75"/>
        <end position="94"/>
    </location>
</feature>
<feature type="region of interest" description="Disordered" evidence="1">
    <location>
        <begin position="1070"/>
        <end position="1117"/>
    </location>
</feature>
<proteinExistence type="predicted"/>
<dbReference type="Gene3D" id="2.30.29.30">
    <property type="entry name" value="Pleckstrin-homology domain (PH domain)/Phosphotyrosine-binding domain (PTB)"/>
    <property type="match status" value="1"/>
</dbReference>
<feature type="region of interest" description="Disordered" evidence="1">
    <location>
        <begin position="121"/>
        <end position="157"/>
    </location>
</feature>
<dbReference type="Proteomes" id="UP000674143">
    <property type="component" value="Unassembled WGS sequence"/>
</dbReference>
<dbReference type="InterPro" id="IPR011993">
    <property type="entry name" value="PH-like_dom_sf"/>
</dbReference>
<evidence type="ECO:0000313" key="3">
    <source>
        <dbReference type="EMBL" id="KAG5486049.1"/>
    </source>
</evidence>
<feature type="region of interest" description="Disordered" evidence="1">
    <location>
        <begin position="896"/>
        <end position="1038"/>
    </location>
</feature>
<accession>A0A836KSU9</accession>
<dbReference type="SMART" id="SM00233">
    <property type="entry name" value="PH"/>
    <property type="match status" value="1"/>
</dbReference>
<feature type="compositionally biased region" description="Polar residues" evidence="1">
    <location>
        <begin position="905"/>
        <end position="914"/>
    </location>
</feature>
<feature type="region of interest" description="Disordered" evidence="1">
    <location>
        <begin position="382"/>
        <end position="420"/>
    </location>
</feature>
<feature type="compositionally biased region" description="Polar residues" evidence="1">
    <location>
        <begin position="1072"/>
        <end position="1083"/>
    </location>
</feature>
<evidence type="ECO:0000313" key="4">
    <source>
        <dbReference type="Proteomes" id="UP000674143"/>
    </source>
</evidence>
<feature type="compositionally biased region" description="Polar residues" evidence="1">
    <location>
        <begin position="1162"/>
        <end position="1171"/>
    </location>
</feature>
<dbReference type="PROSITE" id="PS50003">
    <property type="entry name" value="PH_DOMAIN"/>
    <property type="match status" value="1"/>
</dbReference>
<dbReference type="Pfam" id="PF00169">
    <property type="entry name" value="PH"/>
    <property type="match status" value="1"/>
</dbReference>
<keyword evidence="4" id="KW-1185">Reference proteome</keyword>
<dbReference type="KEGG" id="loi:92362603"/>
<dbReference type="GeneID" id="92362603"/>
<reference evidence="4" key="1">
    <citation type="journal article" date="2021" name="Microbiol. Resour. Announc.">
        <title>LGAAP: Leishmaniinae Genome Assembly and Annotation Pipeline.</title>
        <authorList>
            <person name="Almutairi H."/>
            <person name="Urbaniak M.D."/>
            <person name="Bates M.D."/>
            <person name="Jariyapan N."/>
            <person name="Kwakye-Nuako G."/>
            <person name="Thomaz-Soccol V."/>
            <person name="Al-Salem W.S."/>
            <person name="Dillon R.J."/>
            <person name="Bates P.A."/>
            <person name="Gatherer D."/>
        </authorList>
    </citation>
    <scope>NUCLEOTIDE SEQUENCE [LARGE SCALE GENOMIC DNA]</scope>
</reference>
<sequence>MNNLQTLAVDAAVACLRVLRRLLQDEEVTLAQLSYLIENVHDPLAQACLPPSQRPMIMAAPQLSSSSPSVQNRFSSPSKRANSSASSPMAAAVASEEKSRRLPPQPAMVEAAALAQQQTLAKTAKSAGRTQKTVDSSSKKGAVCSKPPSSSTSASAARAPLTFSQYWDIFANLPTLYMVHLTLVQQLDIILQRLTHIVEELHPATLETTNRAPANDASTGAGLGEDIPRALPHSSATTHAPDAALNTFLSTRKHVAAFRSSSAGAVAGARSVHNEIGVMVCEFFGSELMKHFMAEHMMYAVKYTQRAAPQLLHLSRLWRWSAESSASSGVSAASLAHLSEADQKTILRNGLFLDFLWRSFGPSGMPADSRVSIPASPELQQSTAAGAQCQWPPPTEALSGGSGGARRSRPGPAASPPEARLPPIPAMWEGFRTLLMLLATPLSILRRYSHVARCLVESGALLPKDRDRLQSSFIDVAALRISEETNLVMEELYLHDVTGIMALMDIPGTRSPPAPGRSGTFASGVSMSTGGANGLADGESTHSSPAAAPAFAGAPVNYSSRVLIHYGRLMKRFGRGRHERLTFLFSDWMCYAEESSNGRFRVRGTIPLSGLRVVEVPDDPSLDTVNGFELVLPSLPKRIIFYAASPEQRDQWVNAIRYTVRQFTERQRHKQAVASGLTRSSNATTTAGDGSTLSVMRPTAPMLTFNSRLSRQRRCDGMWQEYRDLERRKGEMALPPSHMIPGAGAASSPTVAPGPVGGSSSLSVCHSPPPAIVSSGDPSRDGSFVHQRSSSAHRHLDYDVTPWSQRASVHRRIRSQDLIVAHQQQLAASSSHIATPTQPCEAPPGAGGAAVGSYSDLDRTVVDAGDMGNSPPVGVADRSVPPQQQHYNQLLSPVTSAAPVPSATGWRSSGSGVSTPLRRPVSERFEAVKLSSSGGNLSQQQQHQRTSSASFRSSLAGTLDQQPQSAPLSHPEKAASHPNGSTATPLPPTPASSSDGSADTPPLSPEVHSNAPAADDEMVREDSVTEASEPIEDKDQLVFPASPQAVERRAAATVSPPLYSELLGLDPHQCKKSTNSTSSSGVLDSNVGDPAVSPNALDDRLQTSNAPPPDTAEAQHRHSAALGPLNGCVISIQALSTPAAVVGEEEARETRPFAVSDHHASATGSIMRSTAPLDQSLNDGVEEDDSATPTAAVTAFRFCERTHHPLLIPASPLVLDSTSVAVSRENGGAPTPFRTLSDLSAIADADPQKLMAAEAPLHTTAVPRHVDPMLNEPQDSDSEGDSV</sequence>
<comment type="caution">
    <text evidence="3">The sequence shown here is derived from an EMBL/GenBank/DDBJ whole genome shotgun (WGS) entry which is preliminary data.</text>
</comment>
<dbReference type="EMBL" id="JAFHLR010000009">
    <property type="protein sequence ID" value="KAG5486049.1"/>
    <property type="molecule type" value="Genomic_DNA"/>
</dbReference>